<organism evidence="1 2">
    <name type="scientific">Billgrantia endophytica</name>
    <dbReference type="NCBI Taxonomy" id="2033802"/>
    <lineage>
        <taxon>Bacteria</taxon>
        <taxon>Pseudomonadati</taxon>
        <taxon>Pseudomonadota</taxon>
        <taxon>Gammaproteobacteria</taxon>
        <taxon>Oceanospirillales</taxon>
        <taxon>Halomonadaceae</taxon>
        <taxon>Billgrantia</taxon>
    </lineage>
</organism>
<dbReference type="Proteomes" id="UP000235803">
    <property type="component" value="Unassembled WGS sequence"/>
</dbReference>
<gene>
    <name evidence="1" type="ORF">C1H69_21385</name>
</gene>
<proteinExistence type="predicted"/>
<comment type="caution">
    <text evidence="1">The sequence shown here is derived from an EMBL/GenBank/DDBJ whole genome shotgun (WGS) entry which is preliminary data.</text>
</comment>
<dbReference type="Pfam" id="PF14350">
    <property type="entry name" value="Beta_protein"/>
    <property type="match status" value="1"/>
</dbReference>
<reference evidence="1 2" key="1">
    <citation type="submission" date="2018-01" db="EMBL/GenBank/DDBJ databases">
        <title>Halomonas endophytica sp. nov., isolated from storage liquid in the stems of Populus euphratica.</title>
        <authorList>
            <person name="Chen C."/>
        </authorList>
    </citation>
    <scope>NUCLEOTIDE SEQUENCE [LARGE SCALE GENOMIC DNA]</scope>
    <source>
        <strain evidence="1 2">MC28</strain>
    </source>
</reference>
<evidence type="ECO:0000313" key="2">
    <source>
        <dbReference type="Proteomes" id="UP000235803"/>
    </source>
</evidence>
<dbReference type="RefSeq" id="WP_102655416.1">
    <property type="nucleotide sequence ID" value="NZ_PNRF01000045.1"/>
</dbReference>
<accession>A0A2N7TW35</accession>
<sequence length="355" mass="40859">MSDYDYFPIVKTRDAELRCFRNLNSRSFDKILPIYELTKSRITKKAPDGDIYRRMKQIEEIQAGRPFILDLCTDERYINPQIEQLLSGAHGFRDWQYFIFDLHVNLNIIPMVHIFEDDDGVLPDVEEFVKSASCKVDHLAARMPFDLDKESIENYLEPIVKNLDSSCKLYVILDAGFVRDKEVSSLVDYFIDSCSGTVKYREFIEDVVILTTSFPSSPAVEGGHDSSGKFLITEEDIYEGVREEFDVKYGDYASINTEQIEIKGGTFVPRIDIASLDGRSFSYKRYRRQAGGYALCAKRTIEDTANYTPLDVWADEEIALAAKDIPNGISPAFWISVRMNYYIETRLLLRRDSFS</sequence>
<name>A0A2N7TW35_9GAMM</name>
<evidence type="ECO:0000313" key="1">
    <source>
        <dbReference type="EMBL" id="PMR72396.1"/>
    </source>
</evidence>
<keyword evidence="2" id="KW-1185">Reference proteome</keyword>
<dbReference type="OrthoDB" id="7847670at2"/>
<dbReference type="AlphaFoldDB" id="A0A2N7TW35"/>
<protein>
    <submittedName>
        <fullName evidence="1">Beta family protein</fullName>
    </submittedName>
</protein>
<dbReference type="EMBL" id="PNRF01000045">
    <property type="protein sequence ID" value="PMR72396.1"/>
    <property type="molecule type" value="Genomic_DNA"/>
</dbReference>
<dbReference type="InterPro" id="IPR025683">
    <property type="entry name" value="Protein_beta"/>
</dbReference>